<feature type="transmembrane region" description="Helical" evidence="1">
    <location>
        <begin position="205"/>
        <end position="228"/>
    </location>
</feature>
<reference evidence="2" key="2">
    <citation type="submission" date="2022-01" db="EMBL/GenBank/DDBJ databases">
        <authorList>
            <person name="Hirooka S."/>
            <person name="Miyagishima S.Y."/>
        </authorList>
    </citation>
    <scope>NUCLEOTIDE SEQUENCE</scope>
    <source>
        <strain evidence="2">NBRC 102759</strain>
    </source>
</reference>
<evidence type="ECO:0000256" key="1">
    <source>
        <dbReference type="SAM" id="Phobius"/>
    </source>
</evidence>
<name>A0A9C7PVF2_9RHOD</name>
<feature type="transmembrane region" description="Helical" evidence="1">
    <location>
        <begin position="169"/>
        <end position="193"/>
    </location>
</feature>
<keyword evidence="1" id="KW-0472">Membrane</keyword>
<dbReference type="OrthoDB" id="8051at2759"/>
<organism evidence="2 3">
    <name type="scientific">Galdieria partita</name>
    <dbReference type="NCBI Taxonomy" id="83374"/>
    <lineage>
        <taxon>Eukaryota</taxon>
        <taxon>Rhodophyta</taxon>
        <taxon>Bangiophyceae</taxon>
        <taxon>Galdieriales</taxon>
        <taxon>Galdieriaceae</taxon>
        <taxon>Galdieria</taxon>
    </lineage>
</organism>
<keyword evidence="3" id="KW-1185">Reference proteome</keyword>
<protein>
    <submittedName>
        <fullName evidence="2">Uncharacterized protein</fullName>
    </submittedName>
</protein>
<keyword evidence="1" id="KW-0812">Transmembrane</keyword>
<proteinExistence type="predicted"/>
<sequence length="328" mass="37911">MKYNDDRDETMSCTEVSHHNTSYYHKRYHRKSTVGVHQPAPLTLQQHIDSSFESNTSCELWEEEKNSKEQLVYPSAALQRNNMSQQWMDSPILLLPSPRSSSPPLPPSCPSNQLVNPKLLSTYHTSYLIVFMCASATLLATGIWCLVTFPSSKLLELKWNTLYTLILWHSNIVAIVLGSFLLFWIFVMGMWLANKSFKLWVKMGYWIWLFFTCGLATSFGILNCFIMSHSVVDHTGEHMWKQMISNQQESILCNIQQLYHCQGWNSQVDESLSCSPNHSLTTALPFCTTIIYLLLQHYFLPQTFAFLMVSFIGWIELISFIVLHKKNK</sequence>
<dbReference type="Proteomes" id="UP001061958">
    <property type="component" value="Unassembled WGS sequence"/>
</dbReference>
<reference evidence="2" key="1">
    <citation type="journal article" date="2022" name="Proc. Natl. Acad. Sci. U.S.A.">
        <title>Life cycle and functional genomics of the unicellular red alga Galdieria for elucidating algal and plant evolution and industrial use.</title>
        <authorList>
            <person name="Hirooka S."/>
            <person name="Itabashi T."/>
            <person name="Ichinose T.M."/>
            <person name="Onuma R."/>
            <person name="Fujiwara T."/>
            <person name="Yamashita S."/>
            <person name="Jong L.W."/>
            <person name="Tomita R."/>
            <person name="Iwane A.H."/>
            <person name="Miyagishima S.Y."/>
        </authorList>
    </citation>
    <scope>NUCLEOTIDE SEQUENCE</scope>
    <source>
        <strain evidence="2">NBRC 102759</strain>
    </source>
</reference>
<evidence type="ECO:0000313" key="3">
    <source>
        <dbReference type="Proteomes" id="UP001061958"/>
    </source>
</evidence>
<comment type="caution">
    <text evidence="2">The sequence shown here is derived from an EMBL/GenBank/DDBJ whole genome shotgun (WGS) entry which is preliminary data.</text>
</comment>
<dbReference type="AlphaFoldDB" id="A0A9C7PVF2"/>
<dbReference type="EMBL" id="BQMJ01000020">
    <property type="protein sequence ID" value="GJQ10954.1"/>
    <property type="molecule type" value="Genomic_DNA"/>
</dbReference>
<gene>
    <name evidence="2" type="ORF">GpartN1_g2745.t1</name>
</gene>
<feature type="transmembrane region" description="Helical" evidence="1">
    <location>
        <begin position="304"/>
        <end position="323"/>
    </location>
</feature>
<evidence type="ECO:0000313" key="2">
    <source>
        <dbReference type="EMBL" id="GJQ10954.1"/>
    </source>
</evidence>
<feature type="transmembrane region" description="Helical" evidence="1">
    <location>
        <begin position="127"/>
        <end position="149"/>
    </location>
</feature>
<accession>A0A9C7PVF2</accession>
<keyword evidence="1" id="KW-1133">Transmembrane helix</keyword>